<reference evidence="6" key="1">
    <citation type="journal article" date="2014" name="Int. J. Syst. Evol. Microbiol.">
        <title>Complete genome sequence of Corynebacterium casei LMG S-19264T (=DSM 44701T), isolated from a smear-ripened cheese.</title>
        <authorList>
            <consortium name="US DOE Joint Genome Institute (JGI-PGF)"/>
            <person name="Walter F."/>
            <person name="Albersmeier A."/>
            <person name="Kalinowski J."/>
            <person name="Ruckert C."/>
        </authorList>
    </citation>
    <scope>NUCLEOTIDE SEQUENCE</scope>
    <source>
        <strain evidence="6">CGMCC 1.16134</strain>
    </source>
</reference>
<dbReference type="SFLD" id="SFLDS00029">
    <property type="entry name" value="Radical_SAM"/>
    <property type="match status" value="1"/>
</dbReference>
<keyword evidence="1" id="KW-0949">S-adenosyl-L-methionine</keyword>
<evidence type="ECO:0000313" key="6">
    <source>
        <dbReference type="EMBL" id="GGG07166.1"/>
    </source>
</evidence>
<dbReference type="GO" id="GO:0046872">
    <property type="term" value="F:metal ion binding"/>
    <property type="evidence" value="ECO:0007669"/>
    <property type="project" value="UniProtKB-KW"/>
</dbReference>
<evidence type="ECO:0000256" key="2">
    <source>
        <dbReference type="ARBA" id="ARBA00022723"/>
    </source>
</evidence>
<dbReference type="SFLD" id="SFLDG01067">
    <property type="entry name" value="SPASM/twitch_domain_containing"/>
    <property type="match status" value="1"/>
</dbReference>
<dbReference type="PROSITE" id="PS51918">
    <property type="entry name" value="RADICAL_SAM"/>
    <property type="match status" value="1"/>
</dbReference>
<name>A0A917D2N9_9BACL</name>
<keyword evidence="7" id="KW-1185">Reference proteome</keyword>
<keyword evidence="3" id="KW-0408">Iron</keyword>
<dbReference type="PANTHER" id="PTHR11228">
    <property type="entry name" value="RADICAL SAM DOMAIN PROTEIN"/>
    <property type="match status" value="1"/>
</dbReference>
<accession>A0A917D2N9</accession>
<dbReference type="GO" id="GO:0051536">
    <property type="term" value="F:iron-sulfur cluster binding"/>
    <property type="evidence" value="ECO:0007669"/>
    <property type="project" value="UniProtKB-KW"/>
</dbReference>
<dbReference type="EMBL" id="BMKR01000042">
    <property type="protein sequence ID" value="GGG07166.1"/>
    <property type="molecule type" value="Genomic_DNA"/>
</dbReference>
<evidence type="ECO:0000256" key="4">
    <source>
        <dbReference type="ARBA" id="ARBA00023014"/>
    </source>
</evidence>
<dbReference type="Pfam" id="PF04055">
    <property type="entry name" value="Radical_SAM"/>
    <property type="match status" value="1"/>
</dbReference>
<keyword evidence="4" id="KW-0411">Iron-sulfur</keyword>
<dbReference type="PANTHER" id="PTHR11228:SF7">
    <property type="entry name" value="PQQA PEPTIDE CYCLASE"/>
    <property type="match status" value="1"/>
</dbReference>
<gene>
    <name evidence="6" type="ORF">GCM10010912_59780</name>
</gene>
<reference evidence="6" key="2">
    <citation type="submission" date="2020-09" db="EMBL/GenBank/DDBJ databases">
        <authorList>
            <person name="Sun Q."/>
            <person name="Zhou Y."/>
        </authorList>
    </citation>
    <scope>NUCLEOTIDE SEQUENCE</scope>
    <source>
        <strain evidence="6">CGMCC 1.16134</strain>
    </source>
</reference>
<dbReference type="SUPFAM" id="SSF102114">
    <property type="entry name" value="Radical SAM enzymes"/>
    <property type="match status" value="1"/>
</dbReference>
<sequence length="338" mass="38707">MNTSETNCELYSAPSLTLTLTNNCNSKCMMCDYWKNYSHNYVSLEDVKVLLPQMLELKTQTVTLTGGEPLLHPNWTEIAREIKRFGIKIHLMTNGLLLNKYHDEIINLIDDITVSMDGGTEATYRTIRGVKAYDKVTKDIKKVTEKGGKVRIRAIIQRLNYNEIPLMIENAMRAGATITFQQMDILSLQAYGVGDSEMLKVRYEELKEFLLSEEDLVEFERLLYRITDEYQEQFKTGMIRDTPQQLFTMLDYFKGVQGLAEFSPSKCNLPFFSPVIDSDLSVRPCFFLPSTGLLDVDRLCLSLNTPSAIESRKKVINREYKECVQCVVSRYKTVNGVG</sequence>
<dbReference type="InterPro" id="IPR007197">
    <property type="entry name" value="rSAM"/>
</dbReference>
<organism evidence="6 7">
    <name type="scientific">Paenibacillus albidus</name>
    <dbReference type="NCBI Taxonomy" id="2041023"/>
    <lineage>
        <taxon>Bacteria</taxon>
        <taxon>Bacillati</taxon>
        <taxon>Bacillota</taxon>
        <taxon>Bacilli</taxon>
        <taxon>Bacillales</taxon>
        <taxon>Paenibacillaceae</taxon>
        <taxon>Paenibacillus</taxon>
    </lineage>
</organism>
<dbReference type="CDD" id="cd01335">
    <property type="entry name" value="Radical_SAM"/>
    <property type="match status" value="1"/>
</dbReference>
<protein>
    <recommendedName>
        <fullName evidence="5">Radical SAM core domain-containing protein</fullName>
    </recommendedName>
</protein>
<dbReference type="Proteomes" id="UP000637643">
    <property type="component" value="Unassembled WGS sequence"/>
</dbReference>
<dbReference type="InterPro" id="IPR013785">
    <property type="entry name" value="Aldolase_TIM"/>
</dbReference>
<keyword evidence="2" id="KW-0479">Metal-binding</keyword>
<evidence type="ECO:0000259" key="5">
    <source>
        <dbReference type="PROSITE" id="PS51918"/>
    </source>
</evidence>
<dbReference type="InterPro" id="IPR058240">
    <property type="entry name" value="rSAM_sf"/>
</dbReference>
<comment type="caution">
    <text evidence="6">The sequence shown here is derived from an EMBL/GenBank/DDBJ whole genome shotgun (WGS) entry which is preliminary data.</text>
</comment>
<proteinExistence type="predicted"/>
<dbReference type="GO" id="GO:0003824">
    <property type="term" value="F:catalytic activity"/>
    <property type="evidence" value="ECO:0007669"/>
    <property type="project" value="InterPro"/>
</dbReference>
<dbReference type="Gene3D" id="3.20.20.70">
    <property type="entry name" value="Aldolase class I"/>
    <property type="match status" value="1"/>
</dbReference>
<evidence type="ECO:0000313" key="7">
    <source>
        <dbReference type="Proteomes" id="UP000637643"/>
    </source>
</evidence>
<evidence type="ECO:0000256" key="1">
    <source>
        <dbReference type="ARBA" id="ARBA00022691"/>
    </source>
</evidence>
<dbReference type="RefSeq" id="WP_189031321.1">
    <property type="nucleotide sequence ID" value="NZ_BMKR01000042.1"/>
</dbReference>
<dbReference type="AlphaFoldDB" id="A0A917D2N9"/>
<feature type="domain" description="Radical SAM core" evidence="5">
    <location>
        <begin position="10"/>
        <end position="229"/>
    </location>
</feature>
<dbReference type="InterPro" id="IPR050377">
    <property type="entry name" value="Radical_SAM_PqqE_MftC-like"/>
</dbReference>
<evidence type="ECO:0000256" key="3">
    <source>
        <dbReference type="ARBA" id="ARBA00023004"/>
    </source>
</evidence>